<feature type="compositionally biased region" description="Polar residues" evidence="1">
    <location>
        <begin position="98"/>
        <end position="114"/>
    </location>
</feature>
<dbReference type="Proteomes" id="UP000578252">
    <property type="component" value="Unassembled WGS sequence"/>
</dbReference>
<comment type="caution">
    <text evidence="2">The sequence shown here is derived from an EMBL/GenBank/DDBJ whole genome shotgun (WGS) entry which is preliminary data.</text>
</comment>
<organism evidence="2 6">
    <name type="scientific">Mobiluncus mulieris</name>
    <dbReference type="NCBI Taxonomy" id="2052"/>
    <lineage>
        <taxon>Bacteria</taxon>
        <taxon>Bacillati</taxon>
        <taxon>Actinomycetota</taxon>
        <taxon>Actinomycetes</taxon>
        <taxon>Actinomycetales</taxon>
        <taxon>Actinomycetaceae</taxon>
        <taxon>Mobiluncus</taxon>
    </lineage>
</organism>
<evidence type="ECO:0000313" key="6">
    <source>
        <dbReference type="Proteomes" id="UP000578252"/>
    </source>
</evidence>
<feature type="region of interest" description="Disordered" evidence="1">
    <location>
        <begin position="89"/>
        <end position="130"/>
    </location>
</feature>
<name>A0A7Y0TWS2_9ACTO</name>
<evidence type="ECO:0000313" key="3">
    <source>
        <dbReference type="EMBL" id="NMW93368.1"/>
    </source>
</evidence>
<evidence type="ECO:0000256" key="1">
    <source>
        <dbReference type="SAM" id="MobiDB-lite"/>
    </source>
</evidence>
<gene>
    <name evidence="3" type="ORF">HHJ74_06600</name>
    <name evidence="4" type="ORF">HHJ77_01620</name>
    <name evidence="2" type="ORF">HHJ78_01255</name>
</gene>
<evidence type="ECO:0000313" key="7">
    <source>
        <dbReference type="Proteomes" id="UP000582487"/>
    </source>
</evidence>
<dbReference type="Proteomes" id="UP000575397">
    <property type="component" value="Unassembled WGS sequence"/>
</dbReference>
<sequence length="130" mass="14101">MDAEHTPDFRSEMGSGKWLFLAGIGTGAFLVLRLPQHQIESIKDFTSQIAQSPNLTAAKAAASEKLRAALRHHGSILVDRMAEELKRQLHAADLNRESAGSENPSTTSNTAGQNDTKKDNHIIINGKIVS</sequence>
<dbReference type="Proteomes" id="UP000582487">
    <property type="component" value="Unassembled WGS sequence"/>
</dbReference>
<reference evidence="5 6" key="1">
    <citation type="submission" date="2020-04" db="EMBL/GenBank/DDBJ databases">
        <title>Antimicrobial susceptibility and clonality of vaginal-derived multi-drug resistant Mobiluncus isolates in China.</title>
        <authorList>
            <person name="Zhang X."/>
        </authorList>
    </citation>
    <scope>NUCLEOTIDE SEQUENCE [LARGE SCALE GENOMIC DNA]</scope>
    <source>
        <strain evidence="4 5">12</strain>
        <strain evidence="2 6">13</strain>
        <strain evidence="3 7">7</strain>
    </source>
</reference>
<evidence type="ECO:0008006" key="8">
    <source>
        <dbReference type="Google" id="ProtNLM"/>
    </source>
</evidence>
<dbReference type="AlphaFoldDB" id="A0A7Y0TWS2"/>
<dbReference type="EMBL" id="JABCUV010000006">
    <property type="protein sequence ID" value="NMW93368.1"/>
    <property type="molecule type" value="Genomic_DNA"/>
</dbReference>
<evidence type="ECO:0000313" key="4">
    <source>
        <dbReference type="EMBL" id="NMX02664.1"/>
    </source>
</evidence>
<dbReference type="EMBL" id="JABCUR010000001">
    <property type="protein sequence ID" value="NMW64194.1"/>
    <property type="molecule type" value="Genomic_DNA"/>
</dbReference>
<evidence type="ECO:0000313" key="2">
    <source>
        <dbReference type="EMBL" id="NMW64194.1"/>
    </source>
</evidence>
<protein>
    <recommendedName>
        <fullName evidence="8">YtxH domain-containing protein</fullName>
    </recommendedName>
</protein>
<dbReference type="EMBL" id="JABCUS010000003">
    <property type="protein sequence ID" value="NMX02664.1"/>
    <property type="molecule type" value="Genomic_DNA"/>
</dbReference>
<evidence type="ECO:0000313" key="5">
    <source>
        <dbReference type="Proteomes" id="UP000575397"/>
    </source>
</evidence>
<proteinExistence type="predicted"/>
<accession>A0A7Y0TWS2</accession>